<name>A0A330GCZ7_ENTCL</name>
<gene>
    <name evidence="2" type="ORF">DP202_06550</name>
</gene>
<dbReference type="InterPro" id="IPR014914">
    <property type="entry name" value="RES_dom"/>
</dbReference>
<proteinExistence type="predicted"/>
<dbReference type="AlphaFoldDB" id="A0A330GCZ7"/>
<evidence type="ECO:0000313" key="3">
    <source>
        <dbReference type="Proteomes" id="UP000251576"/>
    </source>
</evidence>
<organism evidence="2 3">
    <name type="scientific">Enterobacter cloacae</name>
    <dbReference type="NCBI Taxonomy" id="550"/>
    <lineage>
        <taxon>Bacteria</taxon>
        <taxon>Pseudomonadati</taxon>
        <taxon>Pseudomonadota</taxon>
        <taxon>Gammaproteobacteria</taxon>
        <taxon>Enterobacterales</taxon>
        <taxon>Enterobacteriaceae</taxon>
        <taxon>Enterobacter</taxon>
        <taxon>Enterobacter cloacae complex</taxon>
    </lineage>
</organism>
<evidence type="ECO:0000259" key="1">
    <source>
        <dbReference type="SMART" id="SM00953"/>
    </source>
</evidence>
<evidence type="ECO:0000313" key="2">
    <source>
        <dbReference type="EMBL" id="RAZ70373.1"/>
    </source>
</evidence>
<dbReference type="Proteomes" id="UP000251576">
    <property type="component" value="Unassembled WGS sequence"/>
</dbReference>
<sequence>MGFICADCVGETYLQRLVRDAATSENSCEYCDGDAPAADLWEVAQLCGEVIDTFFEESSHTMAVIHFGRTPAGNDLQATISELTGIPQEAVEVVVEHLGTLWYDADSGESRYGDDDPWFVLRSSMAEPLGHAWREMEDSLRSDIRYFNPKALTLLSTIFGELINDRDKEGQPVVIDAGPHTSLKTLYRGRVFQTDEALVAALRWPERFLGSPAAGLGAAGRMNGQGQPAFYGATDPDICIAEVRPPVGSRIAMAAFEVIRPLRLLDLRRLANVELPPGTSLFDPATRAAAQRRDFLRTLGERLSAPVVPELQDRDYLVTQAVADYLAAHHKLAVDGIIYPSAQSRRPDEPPAGDNVVLFRKACDVTLSDAEDATAQIALWEYEEDGPGRWFRPSINFMDRNASRHGHRAVHPALSLRRDSIVIHEISAVRYYSKPHPVESVTSLNDRHYG</sequence>
<reference evidence="2 3" key="1">
    <citation type="submission" date="2018-06" db="EMBL/GenBank/DDBJ databases">
        <title>ACT-28, a chromosomally-encoded AmpC with carbapenemase activity from Enterobacter kobei.</title>
        <authorList>
            <person name="Jousset A.B."/>
            <person name="Oueslati S."/>
            <person name="Bernabeu S."/>
            <person name="Takissian J."/>
            <person name="Creton E."/>
            <person name="Vogel A."/>
            <person name="Cotellon G."/>
            <person name="Bonnin R.A."/>
            <person name="Dortet L."/>
            <person name="Naas T."/>
        </authorList>
    </citation>
    <scope>NUCLEOTIDE SEQUENCE [LARGE SCALE GENOMIC DNA]</scope>
    <source>
        <strain evidence="2 3">99B3</strain>
    </source>
</reference>
<dbReference type="Pfam" id="PF08808">
    <property type="entry name" value="RES"/>
    <property type="match status" value="1"/>
</dbReference>
<comment type="caution">
    <text evidence="2">The sequence shown here is derived from an EMBL/GenBank/DDBJ whole genome shotgun (WGS) entry which is preliminary data.</text>
</comment>
<accession>A0A330GCZ7</accession>
<dbReference type="EMBL" id="QMDH01000009">
    <property type="protein sequence ID" value="RAZ70373.1"/>
    <property type="molecule type" value="Genomic_DNA"/>
</dbReference>
<dbReference type="SMART" id="SM00953">
    <property type="entry name" value="RES"/>
    <property type="match status" value="1"/>
</dbReference>
<feature type="domain" description="RES" evidence="1">
    <location>
        <begin position="205"/>
        <end position="372"/>
    </location>
</feature>
<protein>
    <recommendedName>
        <fullName evidence="1">RES domain-containing protein</fullName>
    </recommendedName>
</protein>